<reference evidence="3" key="1">
    <citation type="journal article" date="2014" name="Int. J. Syst. Evol. Microbiol.">
        <title>Complete genome sequence of Corynebacterium casei LMG S-19264T (=DSM 44701T), isolated from a smear-ripened cheese.</title>
        <authorList>
            <consortium name="US DOE Joint Genome Institute (JGI-PGF)"/>
            <person name="Walter F."/>
            <person name="Albersmeier A."/>
            <person name="Kalinowski J."/>
            <person name="Ruckert C."/>
        </authorList>
    </citation>
    <scope>NUCLEOTIDE SEQUENCE</scope>
    <source>
        <strain evidence="3">CGMCC 1.12751</strain>
    </source>
</reference>
<dbReference type="Gene3D" id="3.40.390.10">
    <property type="entry name" value="Collagenase (Catalytic Domain)"/>
    <property type="match status" value="1"/>
</dbReference>
<dbReference type="Pfam" id="PF09471">
    <property type="entry name" value="Peptidase_M64"/>
    <property type="match status" value="1"/>
</dbReference>
<comment type="caution">
    <text evidence="3">The sequence shown here is derived from an EMBL/GenBank/DDBJ whole genome shotgun (WGS) entry which is preliminary data.</text>
</comment>
<dbReference type="EMBL" id="BMFQ01000001">
    <property type="protein sequence ID" value="GGG41885.1"/>
    <property type="molecule type" value="Genomic_DNA"/>
</dbReference>
<evidence type="ECO:0000256" key="1">
    <source>
        <dbReference type="ARBA" id="ARBA00022729"/>
    </source>
</evidence>
<gene>
    <name evidence="3" type="ORF">GCM10010976_11790</name>
</gene>
<keyword evidence="4" id="KW-1185">Reference proteome</keyword>
<evidence type="ECO:0000313" key="3">
    <source>
        <dbReference type="EMBL" id="GGG41885.1"/>
    </source>
</evidence>
<dbReference type="InterPro" id="IPR019026">
    <property type="entry name" value="Peptidase_M64_IgA"/>
</dbReference>
<dbReference type="NCBIfam" id="TIGR04183">
    <property type="entry name" value="Por_Secre_tail"/>
    <property type="match status" value="1"/>
</dbReference>
<dbReference type="Proteomes" id="UP000625976">
    <property type="component" value="Unassembled WGS sequence"/>
</dbReference>
<reference evidence="3" key="2">
    <citation type="submission" date="2020-09" db="EMBL/GenBank/DDBJ databases">
        <authorList>
            <person name="Sun Q."/>
            <person name="Zhou Y."/>
        </authorList>
    </citation>
    <scope>NUCLEOTIDE SEQUENCE</scope>
    <source>
        <strain evidence="3">CGMCC 1.12751</strain>
    </source>
</reference>
<accession>A0A917LLF9</accession>
<dbReference type="Pfam" id="PF18962">
    <property type="entry name" value="Por_Secre_tail"/>
    <property type="match status" value="1"/>
</dbReference>
<organism evidence="3 4">
    <name type="scientific">Bizionia arctica</name>
    <dbReference type="NCBI Taxonomy" id="1495645"/>
    <lineage>
        <taxon>Bacteria</taxon>
        <taxon>Pseudomonadati</taxon>
        <taxon>Bacteroidota</taxon>
        <taxon>Flavobacteriia</taxon>
        <taxon>Flavobacteriales</taxon>
        <taxon>Flavobacteriaceae</taxon>
        <taxon>Bizionia</taxon>
    </lineage>
</organism>
<protein>
    <recommendedName>
        <fullName evidence="2">Secretion system C-terminal sorting domain-containing protein</fullName>
    </recommendedName>
</protein>
<dbReference type="AlphaFoldDB" id="A0A917LLF9"/>
<name>A0A917LLF9_9FLAO</name>
<dbReference type="RefSeq" id="WP_188462765.1">
    <property type="nucleotide sequence ID" value="NZ_BMFQ01000001.1"/>
</dbReference>
<dbReference type="InterPro" id="IPR026444">
    <property type="entry name" value="Secre_tail"/>
</dbReference>
<proteinExistence type="predicted"/>
<dbReference type="GO" id="GO:0008237">
    <property type="term" value="F:metallopeptidase activity"/>
    <property type="evidence" value="ECO:0007669"/>
    <property type="project" value="InterPro"/>
</dbReference>
<evidence type="ECO:0000259" key="2">
    <source>
        <dbReference type="Pfam" id="PF18962"/>
    </source>
</evidence>
<feature type="domain" description="Secretion system C-terminal sorting" evidence="2">
    <location>
        <begin position="388"/>
        <end position="460"/>
    </location>
</feature>
<sequence>MKHTLLFILTLLTIHTSFSQEFEVQIIKNSGDMENRINIVIMGDGYQASEFDKFETDATNFVNDMFSQSPFAEYSNYFNVYIIKVPSNESGASHPGTASDEGGYNVPVSTVDNYFGTSYDSYGTHRLLYTENSATIMSVLADNFPLYDQGLILVNSPYYGGSGGTFPIASTGTSASEIAIHEMGHSLIDLKDEYYPGDILAEEGINMTQQTDPTLVKWSNWMNTNGIGIYAYCTSGNCATWFRPHQSCKMRYLGYAFCSVCKQGIIEKVHDLVSPIDSYLPTSNTIEDPSFPIEFSLSLVQPLPNTLVNTWTLNSTELASDVDNLSVLETSLNQGSNNLTVVVTDNTTLVRVDNHETIHAYTVNWSITMSTIGIEEITSEENNLSINMFPNPSQDLLNFSFKNTLGSSLTIDIVSLDGKKIMTTNLSNNERSTIDISSFSAGIYLVNFYSNNVLIANKKLVKN</sequence>
<dbReference type="InterPro" id="IPR024079">
    <property type="entry name" value="MetalloPept_cat_dom_sf"/>
</dbReference>
<keyword evidence="1" id="KW-0732">Signal</keyword>
<evidence type="ECO:0000313" key="4">
    <source>
        <dbReference type="Proteomes" id="UP000625976"/>
    </source>
</evidence>